<accession>A0AAD3CGC3</accession>
<dbReference type="InterPro" id="IPR000873">
    <property type="entry name" value="AMP-dep_synth/lig_dom"/>
</dbReference>
<dbReference type="EMBL" id="BLLK01000019">
    <property type="protein sequence ID" value="GFH44286.1"/>
    <property type="molecule type" value="Genomic_DNA"/>
</dbReference>
<evidence type="ECO:0000313" key="4">
    <source>
        <dbReference type="EMBL" id="GFH44286.1"/>
    </source>
</evidence>
<keyword evidence="5" id="KW-1185">Reference proteome</keyword>
<evidence type="ECO:0000256" key="2">
    <source>
        <dbReference type="ARBA" id="ARBA00022840"/>
    </source>
</evidence>
<protein>
    <recommendedName>
        <fullName evidence="3">AMP-dependent synthetase/ligase domain-containing protein</fullName>
    </recommendedName>
</protein>
<evidence type="ECO:0000313" key="5">
    <source>
        <dbReference type="Proteomes" id="UP001054902"/>
    </source>
</evidence>
<dbReference type="PROSITE" id="PS00455">
    <property type="entry name" value="AMP_BINDING"/>
    <property type="match status" value="1"/>
</dbReference>
<keyword evidence="2" id="KW-0067">ATP-binding</keyword>
<evidence type="ECO:0000256" key="1">
    <source>
        <dbReference type="ARBA" id="ARBA00022741"/>
    </source>
</evidence>
<feature type="domain" description="AMP-dependent synthetase/ligase" evidence="3">
    <location>
        <begin position="105"/>
        <end position="508"/>
    </location>
</feature>
<dbReference type="SUPFAM" id="SSF56801">
    <property type="entry name" value="Acetyl-CoA synthetase-like"/>
    <property type="match status" value="1"/>
</dbReference>
<dbReference type="Proteomes" id="UP001054902">
    <property type="component" value="Unassembled WGS sequence"/>
</dbReference>
<dbReference type="Pfam" id="PF23562">
    <property type="entry name" value="AMP-binding_C_3"/>
    <property type="match status" value="1"/>
</dbReference>
<dbReference type="InterPro" id="IPR042099">
    <property type="entry name" value="ANL_N_sf"/>
</dbReference>
<proteinExistence type="predicted"/>
<dbReference type="AlphaFoldDB" id="A0AAD3CGC3"/>
<dbReference type="PANTHER" id="PTHR43272:SF33">
    <property type="entry name" value="AMP-BINDING DOMAIN-CONTAINING PROTEIN-RELATED"/>
    <property type="match status" value="1"/>
</dbReference>
<dbReference type="Pfam" id="PF00501">
    <property type="entry name" value="AMP-binding"/>
    <property type="match status" value="1"/>
</dbReference>
<gene>
    <name evidence="4" type="ORF">CTEN210_00760</name>
</gene>
<dbReference type="GO" id="GO:0016020">
    <property type="term" value="C:membrane"/>
    <property type="evidence" value="ECO:0007669"/>
    <property type="project" value="TreeGrafter"/>
</dbReference>
<dbReference type="PANTHER" id="PTHR43272">
    <property type="entry name" value="LONG-CHAIN-FATTY-ACID--COA LIGASE"/>
    <property type="match status" value="1"/>
</dbReference>
<evidence type="ECO:0000259" key="3">
    <source>
        <dbReference type="Pfam" id="PF00501"/>
    </source>
</evidence>
<name>A0AAD3CGC3_9STRA</name>
<dbReference type="GO" id="GO:0005524">
    <property type="term" value="F:ATP binding"/>
    <property type="evidence" value="ECO:0007669"/>
    <property type="project" value="UniProtKB-KW"/>
</dbReference>
<comment type="caution">
    <text evidence="4">The sequence shown here is derived from an EMBL/GenBank/DDBJ whole genome shotgun (WGS) entry which is preliminary data.</text>
</comment>
<dbReference type="GO" id="GO:0004467">
    <property type="term" value="F:long-chain fatty acid-CoA ligase activity"/>
    <property type="evidence" value="ECO:0007669"/>
    <property type="project" value="TreeGrafter"/>
</dbReference>
<reference evidence="4 5" key="1">
    <citation type="journal article" date="2021" name="Sci. Rep.">
        <title>The genome of the diatom Chaetoceros tenuissimus carries an ancient integrated fragment of an extant virus.</title>
        <authorList>
            <person name="Hongo Y."/>
            <person name="Kimura K."/>
            <person name="Takaki Y."/>
            <person name="Yoshida Y."/>
            <person name="Baba S."/>
            <person name="Kobayashi G."/>
            <person name="Nagasaki K."/>
            <person name="Hano T."/>
            <person name="Tomaru Y."/>
        </authorList>
    </citation>
    <scope>NUCLEOTIDE SEQUENCE [LARGE SCALE GENOMIC DNA]</scope>
    <source>
        <strain evidence="4 5">NIES-3715</strain>
    </source>
</reference>
<keyword evidence="1" id="KW-0547">Nucleotide-binding</keyword>
<organism evidence="4 5">
    <name type="scientific">Chaetoceros tenuissimus</name>
    <dbReference type="NCBI Taxonomy" id="426638"/>
    <lineage>
        <taxon>Eukaryota</taxon>
        <taxon>Sar</taxon>
        <taxon>Stramenopiles</taxon>
        <taxon>Ochrophyta</taxon>
        <taxon>Bacillariophyta</taxon>
        <taxon>Coscinodiscophyceae</taxon>
        <taxon>Chaetocerotophycidae</taxon>
        <taxon>Chaetocerotales</taxon>
        <taxon>Chaetocerotaceae</taxon>
        <taxon>Chaetoceros</taxon>
    </lineage>
</organism>
<dbReference type="InterPro" id="IPR020845">
    <property type="entry name" value="AMP-binding_CS"/>
</dbReference>
<dbReference type="Gene3D" id="3.40.50.12780">
    <property type="entry name" value="N-terminal domain of ligase-like"/>
    <property type="match status" value="1"/>
</dbReference>
<sequence length="693" mass="76895">MRFVSKSKTCLIHPYFRRKASVLSSISSTSNAYHGSGSSKTRASKPITSTKSFSTASIESLQKQGILDDRELLQFNTLHELQKNACIAFSDNEIFGTFVEKKEKGDFEWMTYREFGDKADQCRCVLRDLGVKEFSKIGIISNNRWEWAVIASAAYSLNATLVPMYEAQLSKDWAYITNDAECEVLVCATQDVYDRTVLEVLPQTPSVKATLCLDAPEGEPFAFATHMAFAAKHAPSENTVVKPTPDDLANLIYTSGTTGKPKGVELIHSNTVSNIFGVRAMVDNPKEFIRETDRSLAFLPWAHSYGQTCELWCGLAHGTSMGICRGVPFILEDLQLVKPTVLFAVPTLHKKIYDGVHNLIETSSPLRKGPMTKALALGRKKVDEKNGKGKMNFMEKLQYNALDKMVLSKIRDRFGGRLRHGFVAGAACPSEVINFLDDIGIPICEGYGLTETSPIITLNTPINRSPGYVGKAIPGVEVVVMGEDGFPCAPGVEGEICCYGPNVMRGYYKNPEATEEVLSLAPDGKSRLFHTGDLGTLDSSGWLKVTGRLKEQYKLENGKYVCPTPIEEAIGMSRFVMQVVLCGANRPYNVALIVPDWITIKNKLGIDLPDDELANDERVHRLVMEDIESKCSNIKKFERPKDFAFVAPFTAANNMLTPKMSIRRHMVIREYNDVIASMYNDGGDKDEHHRKAA</sequence>